<feature type="compositionally biased region" description="Low complexity" evidence="3">
    <location>
        <begin position="7"/>
        <end position="31"/>
    </location>
</feature>
<keyword evidence="7" id="KW-1185">Reference proteome</keyword>
<name>A0ABQ7GP28_DUNSA</name>
<proteinExistence type="predicted"/>
<feature type="compositionally biased region" description="Gly residues" evidence="3">
    <location>
        <begin position="565"/>
        <end position="581"/>
    </location>
</feature>
<feature type="repeat" description="TPR" evidence="1">
    <location>
        <begin position="778"/>
        <end position="811"/>
    </location>
</feature>
<feature type="compositionally biased region" description="Polar residues" evidence="3">
    <location>
        <begin position="40"/>
        <end position="53"/>
    </location>
</feature>
<evidence type="ECO:0000256" key="3">
    <source>
        <dbReference type="SAM" id="MobiDB-lite"/>
    </source>
</evidence>
<keyword evidence="4" id="KW-0812">Transmembrane</keyword>
<evidence type="ECO:0000259" key="5">
    <source>
        <dbReference type="Pfam" id="PF01425"/>
    </source>
</evidence>
<accession>A0ABQ7GP28</accession>
<dbReference type="PANTHER" id="PTHR46310">
    <property type="entry name" value="AMIDASE 1"/>
    <property type="match status" value="1"/>
</dbReference>
<dbReference type="Pfam" id="PF01425">
    <property type="entry name" value="Amidase"/>
    <property type="match status" value="1"/>
</dbReference>
<dbReference type="InterPro" id="IPR019734">
    <property type="entry name" value="TPR_rpt"/>
</dbReference>
<dbReference type="SUPFAM" id="SSF75304">
    <property type="entry name" value="Amidase signature (AS) enzymes"/>
    <property type="match status" value="1"/>
</dbReference>
<feature type="transmembrane region" description="Helical" evidence="4">
    <location>
        <begin position="97"/>
        <end position="118"/>
    </location>
</feature>
<feature type="coiled-coil region" evidence="2">
    <location>
        <begin position="857"/>
        <end position="884"/>
    </location>
</feature>
<feature type="compositionally biased region" description="Low complexity" evidence="3">
    <location>
        <begin position="914"/>
        <end position="932"/>
    </location>
</feature>
<feature type="region of interest" description="Disordered" evidence="3">
    <location>
        <begin position="1"/>
        <end position="95"/>
    </location>
</feature>
<organism evidence="6 7">
    <name type="scientific">Dunaliella salina</name>
    <name type="common">Green alga</name>
    <name type="synonym">Protococcus salinus</name>
    <dbReference type="NCBI Taxonomy" id="3046"/>
    <lineage>
        <taxon>Eukaryota</taxon>
        <taxon>Viridiplantae</taxon>
        <taxon>Chlorophyta</taxon>
        <taxon>core chlorophytes</taxon>
        <taxon>Chlorophyceae</taxon>
        <taxon>CS clade</taxon>
        <taxon>Chlamydomonadales</taxon>
        <taxon>Dunaliellaceae</taxon>
        <taxon>Dunaliella</taxon>
    </lineage>
</organism>
<keyword evidence="2" id="KW-0175">Coiled coil</keyword>
<feature type="compositionally biased region" description="Basic residues" evidence="3">
    <location>
        <begin position="84"/>
        <end position="93"/>
    </location>
</feature>
<dbReference type="Gene3D" id="3.90.1300.10">
    <property type="entry name" value="Amidase signature (AS) domain"/>
    <property type="match status" value="1"/>
</dbReference>
<dbReference type="InterPro" id="IPR023631">
    <property type="entry name" value="Amidase_dom"/>
</dbReference>
<feature type="compositionally biased region" description="Low complexity" evidence="3">
    <location>
        <begin position="591"/>
        <end position="602"/>
    </location>
</feature>
<dbReference type="SUPFAM" id="SSF48452">
    <property type="entry name" value="TPR-like"/>
    <property type="match status" value="1"/>
</dbReference>
<sequence>MSTQHEASQQASSAINSSQAEHAAPHQQQESIKQAPESMASISDSGNQVQTGQPQATSPPSSPASHPAKNSPPQKAAGSNSSAGKKKQIHKKSRDQGLPRALFALPVVVLGAATLWVLRRSVARGPAGTKKKSGTQQARSKEQQQQDVADALAEQEALALPELPSEPIEPDTMEVMVAEVQLMPPPLPPASLASPLLSNMSFVVSENLSIEGLPTTHGTPAWRPFTSQPAAATTPLVARAVAAGAACMGKASMQGSRPKGPWSSLQGPDLIGANFGNPQNKTRVSGGSQTGAAVAVTLGRVDFALASDILGEARVAAACCRVYAYRPTPGLLSAALPGVSSSGKGPETGDASGIRPVTQVRLQQHLWSDPQVCGDAQPVCMSLDVSLPLNAGSSNIKGEILKFVVAQDMFDMCVPEFQPATLALKKAILKWAGSEQAGAVQLVRFLSSNVQGWEGLVPSAEEQKDAQSRQLPDFLEAMLVAAQTLQHAELHRTLGGIDAAAAAGSSGMVEEDGAKKATPSATDEGSSGKDSKDGKVGEDGASMATPSGTEQGGAQPVQDQLQGGSELGGAGTAEGQNGEGSGAKAEESKAAGEPAEAAVAAAGEEEKAPKGPTWLPPVPPPDRLEAAHFVARQVFECLRATVKPDTVMVLPALPAPPPKRNAKELIRFGLRLLAVVKRLGPMIHDAMHQRDPTFVLCRFDLRLLAVAKQLCPKIHEAFEGVKEEITQMAIKQAQAEAAAKAGVKLPEANGDAAAAAKLQKEQTEPQLPAVDPKKLEKAEKAKNKGNEYYQAGKHADAINEYTKAIALNPTSHVYYSNRAIACIKLFRFEQVKALLRRATARDALQKYDAAEKDLRAVLAVEANNKQAREDLQALRQHRAEMATAQTAMAQQAQALKQQAQIAAAAGAQKGGSQGAAEAQAQAQAQQQAQTAGMDFSLLPPEFRT</sequence>
<dbReference type="Gene3D" id="1.25.40.10">
    <property type="entry name" value="Tetratricopeptide repeat domain"/>
    <property type="match status" value="2"/>
</dbReference>
<gene>
    <name evidence="6" type="ORF">DUNSADRAFT_6030</name>
</gene>
<feature type="region of interest" description="Disordered" evidence="3">
    <location>
        <begin position="906"/>
        <end position="944"/>
    </location>
</feature>
<dbReference type="EMBL" id="MU069663">
    <property type="protein sequence ID" value="KAF5836343.1"/>
    <property type="molecule type" value="Genomic_DNA"/>
</dbReference>
<feature type="region of interest" description="Disordered" evidence="3">
    <location>
        <begin position="124"/>
        <end position="150"/>
    </location>
</feature>
<feature type="compositionally biased region" description="Low complexity" evidence="3">
    <location>
        <begin position="54"/>
        <end position="73"/>
    </location>
</feature>
<comment type="caution">
    <text evidence="6">The sequence shown here is derived from an EMBL/GenBank/DDBJ whole genome shotgun (WGS) entry which is preliminary data.</text>
</comment>
<evidence type="ECO:0000256" key="2">
    <source>
        <dbReference type="SAM" id="Coils"/>
    </source>
</evidence>
<evidence type="ECO:0000256" key="1">
    <source>
        <dbReference type="PROSITE-ProRule" id="PRU00339"/>
    </source>
</evidence>
<keyword evidence="4" id="KW-1133">Transmembrane helix</keyword>
<evidence type="ECO:0000313" key="7">
    <source>
        <dbReference type="Proteomes" id="UP000815325"/>
    </source>
</evidence>
<evidence type="ECO:0000256" key="4">
    <source>
        <dbReference type="SAM" id="Phobius"/>
    </source>
</evidence>
<dbReference type="Pfam" id="PF13414">
    <property type="entry name" value="TPR_11"/>
    <property type="match status" value="1"/>
</dbReference>
<dbReference type="PANTHER" id="PTHR46310:SF7">
    <property type="entry name" value="AMIDASE 1"/>
    <property type="match status" value="1"/>
</dbReference>
<dbReference type="SMART" id="SM00028">
    <property type="entry name" value="TPR"/>
    <property type="match status" value="2"/>
</dbReference>
<feature type="compositionally biased region" description="Basic and acidic residues" evidence="3">
    <location>
        <begin position="526"/>
        <end position="538"/>
    </location>
</feature>
<dbReference type="InterPro" id="IPR011990">
    <property type="entry name" value="TPR-like_helical_dom_sf"/>
</dbReference>
<keyword evidence="4" id="KW-0472">Membrane</keyword>
<dbReference type="InterPro" id="IPR036928">
    <property type="entry name" value="AS_sf"/>
</dbReference>
<dbReference type="Proteomes" id="UP000815325">
    <property type="component" value="Unassembled WGS sequence"/>
</dbReference>
<reference evidence="6" key="1">
    <citation type="submission" date="2017-08" db="EMBL/GenBank/DDBJ databases">
        <authorList>
            <person name="Polle J.E."/>
            <person name="Barry K."/>
            <person name="Cushman J."/>
            <person name="Schmutz J."/>
            <person name="Tran D."/>
            <person name="Hathwaick L.T."/>
            <person name="Yim W.C."/>
            <person name="Jenkins J."/>
            <person name="Mckie-Krisberg Z.M."/>
            <person name="Prochnik S."/>
            <person name="Lindquist E."/>
            <person name="Dockter R.B."/>
            <person name="Adam C."/>
            <person name="Molina H."/>
            <person name="Bunkerborg J."/>
            <person name="Jin E."/>
            <person name="Buchheim M."/>
            <person name="Magnuson J."/>
        </authorList>
    </citation>
    <scope>NUCLEOTIDE SEQUENCE</scope>
    <source>
        <strain evidence="6">CCAP 19/18</strain>
    </source>
</reference>
<keyword evidence="1" id="KW-0802">TPR repeat</keyword>
<evidence type="ECO:0000313" key="6">
    <source>
        <dbReference type="EMBL" id="KAF5836343.1"/>
    </source>
</evidence>
<dbReference type="PROSITE" id="PS50005">
    <property type="entry name" value="TPR"/>
    <property type="match status" value="1"/>
</dbReference>
<feature type="domain" description="Amidase" evidence="5">
    <location>
        <begin position="194"/>
        <end position="334"/>
    </location>
</feature>
<feature type="region of interest" description="Disordered" evidence="3">
    <location>
        <begin position="508"/>
        <end position="619"/>
    </location>
</feature>
<protein>
    <recommendedName>
        <fullName evidence="5">Amidase domain-containing protein</fullName>
    </recommendedName>
</protein>